<protein>
    <recommendedName>
        <fullName evidence="5">FAST kinase domain-containing protein 4</fullName>
    </recommendedName>
    <alternativeName>
        <fullName evidence="7">Protein TBRG4</fullName>
    </alternativeName>
    <alternativeName>
        <fullName evidence="6">Transforming growth factor beta regulator 4</fullName>
    </alternativeName>
</protein>
<keyword evidence="11" id="KW-1185">Reference proteome</keyword>
<evidence type="ECO:0000256" key="3">
    <source>
        <dbReference type="ARBA" id="ARBA00023128"/>
    </source>
</evidence>
<dbReference type="AlphaFoldDB" id="A0A8K1LEB0"/>
<evidence type="ECO:0000256" key="4">
    <source>
        <dbReference type="ARBA" id="ARBA00038281"/>
    </source>
</evidence>
<dbReference type="InterPro" id="IPR010622">
    <property type="entry name" value="FAST_Leu-rich"/>
</dbReference>
<feature type="region of interest" description="Disordered" evidence="8">
    <location>
        <begin position="33"/>
        <end position="79"/>
    </location>
</feature>
<dbReference type="GO" id="GO:0035770">
    <property type="term" value="C:ribonucleoprotein granule"/>
    <property type="evidence" value="ECO:0007669"/>
    <property type="project" value="TreeGrafter"/>
</dbReference>
<reference evidence="10" key="1">
    <citation type="submission" date="2019-04" db="EMBL/GenBank/DDBJ databases">
        <title>Genome assembly of Zosterops borbonicus 15179.</title>
        <authorList>
            <person name="Leroy T."/>
            <person name="Anselmetti Y."/>
            <person name="Tilak M.-K."/>
            <person name="Nabholz B."/>
        </authorList>
    </citation>
    <scope>NUCLEOTIDE SEQUENCE</scope>
    <source>
        <strain evidence="10">HGM_15179</strain>
        <tissue evidence="10">Muscle</tissue>
    </source>
</reference>
<evidence type="ECO:0000256" key="6">
    <source>
        <dbReference type="ARBA" id="ARBA00042265"/>
    </source>
</evidence>
<dbReference type="InterPro" id="IPR050870">
    <property type="entry name" value="FAST_kinase"/>
</dbReference>
<dbReference type="Pfam" id="PF06743">
    <property type="entry name" value="FAST_1"/>
    <property type="match status" value="1"/>
</dbReference>
<comment type="subcellular location">
    <subcellularLocation>
        <location evidence="1">Mitochondrion matrix</location>
    </subcellularLocation>
</comment>
<dbReference type="CDD" id="cd23739">
    <property type="entry name" value="TBRG4-like_N"/>
    <property type="match status" value="1"/>
</dbReference>
<evidence type="ECO:0000256" key="7">
    <source>
        <dbReference type="ARBA" id="ARBA00043220"/>
    </source>
</evidence>
<evidence type="ECO:0000256" key="2">
    <source>
        <dbReference type="ARBA" id="ARBA00022946"/>
    </source>
</evidence>
<evidence type="ECO:0000259" key="9">
    <source>
        <dbReference type="PROSITE" id="PS51286"/>
    </source>
</evidence>
<keyword evidence="2" id="KW-0809">Transit peptide</keyword>
<organism evidence="10 11">
    <name type="scientific">Zosterops borbonicus</name>
    <dbReference type="NCBI Taxonomy" id="364589"/>
    <lineage>
        <taxon>Eukaryota</taxon>
        <taxon>Metazoa</taxon>
        <taxon>Chordata</taxon>
        <taxon>Craniata</taxon>
        <taxon>Vertebrata</taxon>
        <taxon>Euteleostomi</taxon>
        <taxon>Archelosauria</taxon>
        <taxon>Archosauria</taxon>
        <taxon>Dinosauria</taxon>
        <taxon>Saurischia</taxon>
        <taxon>Theropoda</taxon>
        <taxon>Coelurosauria</taxon>
        <taxon>Aves</taxon>
        <taxon>Neognathae</taxon>
        <taxon>Neoaves</taxon>
        <taxon>Telluraves</taxon>
        <taxon>Australaves</taxon>
        <taxon>Passeriformes</taxon>
        <taxon>Sylvioidea</taxon>
        <taxon>Zosteropidae</taxon>
        <taxon>Zosterops</taxon>
    </lineage>
</organism>
<proteinExistence type="inferred from homology"/>
<comment type="caution">
    <text evidence="10">The sequence shown here is derived from an EMBL/GenBank/DDBJ whole genome shotgun (WGS) entry which is preliminary data.</text>
</comment>
<dbReference type="Pfam" id="PF08373">
    <property type="entry name" value="RAP"/>
    <property type="match status" value="1"/>
</dbReference>
<feature type="non-terminal residue" evidence="10">
    <location>
        <position position="646"/>
    </location>
</feature>
<dbReference type="OrthoDB" id="6501018at2759"/>
<feature type="domain" description="RAP" evidence="9">
    <location>
        <begin position="572"/>
        <end position="630"/>
    </location>
</feature>
<dbReference type="EMBL" id="SWJQ01000811">
    <property type="protein sequence ID" value="TRZ10760.1"/>
    <property type="molecule type" value="Genomic_DNA"/>
</dbReference>
<feature type="compositionally biased region" description="Basic and acidic residues" evidence="8">
    <location>
        <begin position="56"/>
        <end position="73"/>
    </location>
</feature>
<sequence>SSQDAAALTQRRPMAALLVLRCCRRLLPVPAPPGIPSAGPSLFTGPPCRAEGPQPRPRDVETSVTYRDKKDNGTEQQQQQQQLREMIRAASSPQELLQLGQQGPGMGSNLAALAIARLAQLSLQQRLDTEGIRGDPRFMTLLGAVDAQISQVWNAPLLQLLRSLPALGLPRAGRQVRSVEQEVLWRLRRLPLRQLAHLAEHLAGQGPQDSPLLPEVLRKLELRWTELDGTRTVVTLMAKVGHLSPALMERLEDKALELAEQFDTDELRRAVLALALQQRRSVPLLRALSYHLLQKPAELPLPVLTDLLFAYSKLSFQQPQVLHRLSLELLPHLGSLSPAQVSRCARSLASLRWLSRPLAEATAQYCLDHSQDLSLAQLCGILVSFARLNFQPSSSEEFFSMVQERLQGQEQELDMHLLTDVVWSLCVLQQPQHTHLGQVLGPEFHTRLRGDTSPRAQSSWLKLLHINATARLEAPGYQGPFLPPEVLGGHGDKGKDKDKATPLQRGLREALPGALGGHDLVRCDVSTVYGWDMDAEVVLDSDNKPLPVRDFTAPHLSHSEGTKPLPPGARRVAVLRWELPQFSSRGRDLLGRGSMARRHLRAAGFLLAEVPHYEFLELKLERQRVAYLKDKVAKALASDTATSTAT</sequence>
<dbReference type="GO" id="GO:0003723">
    <property type="term" value="F:RNA binding"/>
    <property type="evidence" value="ECO:0007669"/>
    <property type="project" value="TreeGrafter"/>
</dbReference>
<evidence type="ECO:0000256" key="1">
    <source>
        <dbReference type="ARBA" id="ARBA00004305"/>
    </source>
</evidence>
<dbReference type="GO" id="GO:0044528">
    <property type="term" value="P:regulation of mitochondrial mRNA stability"/>
    <property type="evidence" value="ECO:0007669"/>
    <property type="project" value="InterPro"/>
</dbReference>
<accession>A0A8K1LEB0</accession>
<evidence type="ECO:0000256" key="8">
    <source>
        <dbReference type="SAM" id="MobiDB-lite"/>
    </source>
</evidence>
<name>A0A8K1LEB0_9PASS</name>
<dbReference type="PANTHER" id="PTHR21228">
    <property type="entry name" value="FAST LEU-RICH DOMAIN-CONTAINING"/>
    <property type="match status" value="1"/>
</dbReference>
<comment type="similarity">
    <text evidence="4">Belongs to the FAST kinase family.</text>
</comment>
<dbReference type="GO" id="GO:0000963">
    <property type="term" value="P:mitochondrial RNA processing"/>
    <property type="evidence" value="ECO:0007669"/>
    <property type="project" value="TreeGrafter"/>
</dbReference>
<dbReference type="Pfam" id="PF08368">
    <property type="entry name" value="FAST_2"/>
    <property type="match status" value="1"/>
</dbReference>
<dbReference type="Proteomes" id="UP000796761">
    <property type="component" value="Unassembled WGS sequence"/>
</dbReference>
<dbReference type="PANTHER" id="PTHR21228:SF59">
    <property type="entry name" value="FAST KINASE DOMAIN-CONTAINING PROTEIN 4"/>
    <property type="match status" value="1"/>
</dbReference>
<dbReference type="PROSITE" id="PS51286">
    <property type="entry name" value="RAP"/>
    <property type="match status" value="1"/>
</dbReference>
<evidence type="ECO:0000256" key="5">
    <source>
        <dbReference type="ARBA" id="ARBA00040471"/>
    </source>
</evidence>
<dbReference type="InterPro" id="IPR013584">
    <property type="entry name" value="RAP"/>
</dbReference>
<evidence type="ECO:0000313" key="11">
    <source>
        <dbReference type="Proteomes" id="UP000796761"/>
    </source>
</evidence>
<keyword evidence="3" id="KW-0496">Mitochondrion</keyword>
<dbReference type="GO" id="GO:0005759">
    <property type="term" value="C:mitochondrial matrix"/>
    <property type="evidence" value="ECO:0007669"/>
    <property type="project" value="UniProtKB-SubCell"/>
</dbReference>
<dbReference type="InterPro" id="IPR013579">
    <property type="entry name" value="FAST_2"/>
</dbReference>
<dbReference type="SMART" id="SM00952">
    <property type="entry name" value="RAP"/>
    <property type="match status" value="1"/>
</dbReference>
<gene>
    <name evidence="10" type="ORF">HGM15179_016354</name>
</gene>
<evidence type="ECO:0000313" key="10">
    <source>
        <dbReference type="EMBL" id="TRZ10760.1"/>
    </source>
</evidence>